<dbReference type="EMBL" id="JAYKBW010000017">
    <property type="protein sequence ID" value="MEB3076209.1"/>
    <property type="molecule type" value="Genomic_DNA"/>
</dbReference>
<evidence type="ECO:0008006" key="3">
    <source>
        <dbReference type="Google" id="ProtNLM"/>
    </source>
</evidence>
<evidence type="ECO:0000313" key="2">
    <source>
        <dbReference type="Proteomes" id="UP001311730"/>
    </source>
</evidence>
<comment type="caution">
    <text evidence="1">The sequence shown here is derived from an EMBL/GenBank/DDBJ whole genome shotgun (WGS) entry which is preliminary data.</text>
</comment>
<reference evidence="1 2" key="1">
    <citation type="submission" date="2023-12" db="EMBL/GenBank/DDBJ databases">
        <title>Genomic sequences of Capnocytophaga and Parvimonas strains.</title>
        <authorList>
            <person name="Watt R.M."/>
            <person name="Wang M."/>
            <person name="Yang T."/>
            <person name="Tong W.M."/>
        </authorList>
    </citation>
    <scope>NUCLEOTIDE SEQUENCE [LARGE SCALE GENOMIC DNA]</scope>
    <source>
        <strain evidence="1 2">CCUG 13096</strain>
    </source>
</reference>
<keyword evidence="2" id="KW-1185">Reference proteome</keyword>
<accession>A0ABU5ZC21</accession>
<sequence length="284" mass="33691">MKKYIICTLLISLSLIACGRKNVKNPHQKEKTVQVHFQGNHFKKTDWELLGLRGKVKRLEEIFDYYEYAEDGSAKKLDVAAVLPREGTFFSTINGLPLIIDFDEEGYIIGTRRYEDTGIDSLIYNYKEKTITQYTGDKKQYIDCYKYDERGNVIEKRWGPVVLPSHKYYHITYNNRGQKIKEISSISKTKIELGKETIYKYDSKGRIIYEERKGILGEIREYTYNREGDIQTIKKKPFLEPDQELWYEYTYDKQGNYIKSILYLKDKIEGKLTSRVTQRKIEYY</sequence>
<protein>
    <recommendedName>
        <fullName evidence="3">Sugar-binding protein</fullName>
    </recommendedName>
</protein>
<dbReference type="PROSITE" id="PS51257">
    <property type="entry name" value="PROKAR_LIPOPROTEIN"/>
    <property type="match status" value="1"/>
</dbReference>
<gene>
    <name evidence="1" type="ORF">VJJ08_13025</name>
</gene>
<organism evidence="1 2">
    <name type="scientific">Capnocytophaga gingivalis</name>
    <dbReference type="NCBI Taxonomy" id="1017"/>
    <lineage>
        <taxon>Bacteria</taxon>
        <taxon>Pseudomonadati</taxon>
        <taxon>Bacteroidota</taxon>
        <taxon>Flavobacteriia</taxon>
        <taxon>Flavobacteriales</taxon>
        <taxon>Flavobacteriaceae</taxon>
        <taxon>Capnocytophaga</taxon>
    </lineage>
</organism>
<dbReference type="RefSeq" id="WP_311459349.1">
    <property type="nucleotide sequence ID" value="NZ_JAYKBW010000017.1"/>
</dbReference>
<proteinExistence type="predicted"/>
<dbReference type="Proteomes" id="UP001311730">
    <property type="component" value="Unassembled WGS sequence"/>
</dbReference>
<evidence type="ECO:0000313" key="1">
    <source>
        <dbReference type="EMBL" id="MEB3076209.1"/>
    </source>
</evidence>
<dbReference type="Gene3D" id="2.180.10.10">
    <property type="entry name" value="RHS repeat-associated core"/>
    <property type="match status" value="1"/>
</dbReference>
<name>A0ABU5ZC21_9FLAO</name>